<comment type="function">
    <text evidence="9 10">The RecF protein is involved in DNA metabolism; it is required for DNA replication and normal SOS inducibility. RecF binds preferentially to single-stranded, linear DNA. It also seems to bind ATP.</text>
</comment>
<dbReference type="eggNOG" id="COG1195">
    <property type="taxonomic scope" value="Bacteria"/>
</dbReference>
<dbReference type="Proteomes" id="UP000004946">
    <property type="component" value="Chromosome"/>
</dbReference>
<keyword evidence="1 10" id="KW-0963">Cytoplasm</keyword>
<evidence type="ECO:0000313" key="12">
    <source>
        <dbReference type="EMBL" id="EFT83011.1"/>
    </source>
</evidence>
<evidence type="ECO:0000313" key="13">
    <source>
        <dbReference type="Proteomes" id="UP000004946"/>
    </source>
</evidence>
<name>E6JYF2_PARDN</name>
<gene>
    <name evidence="10 12" type="primary">recF</name>
    <name evidence="12" type="ORF">HMPREF0620_0016</name>
</gene>
<dbReference type="KEGG" id="pdo:PSDT_0004"/>
<protein>
    <recommendedName>
        <fullName evidence="10">DNA replication and repair protein RecF</fullName>
    </recommendedName>
</protein>
<dbReference type="GO" id="GO:0009432">
    <property type="term" value="P:SOS response"/>
    <property type="evidence" value="ECO:0007669"/>
    <property type="project" value="UniProtKB-UniRule"/>
</dbReference>
<dbReference type="InterPro" id="IPR001238">
    <property type="entry name" value="DNA-binding_RecF"/>
</dbReference>
<evidence type="ECO:0000256" key="5">
    <source>
        <dbReference type="ARBA" id="ARBA00022840"/>
    </source>
</evidence>
<evidence type="ECO:0000256" key="6">
    <source>
        <dbReference type="ARBA" id="ARBA00023125"/>
    </source>
</evidence>
<dbReference type="GO" id="GO:0006260">
    <property type="term" value="P:DNA replication"/>
    <property type="evidence" value="ECO:0007669"/>
    <property type="project" value="UniProtKB-UniRule"/>
</dbReference>
<keyword evidence="8 10" id="KW-0742">SOS response</keyword>
<keyword evidence="5 10" id="KW-0067">ATP-binding</keyword>
<dbReference type="InterPro" id="IPR003395">
    <property type="entry name" value="RecF/RecN/SMC_N"/>
</dbReference>
<dbReference type="HAMAP" id="MF_00365">
    <property type="entry name" value="RecF"/>
    <property type="match status" value="1"/>
</dbReference>
<keyword evidence="2 10" id="KW-0235">DNA replication</keyword>
<comment type="caution">
    <text evidence="12">The sequence shown here is derived from an EMBL/GenBank/DDBJ whole genome shotgun (WGS) entry which is preliminary data.</text>
</comment>
<evidence type="ECO:0000256" key="2">
    <source>
        <dbReference type="ARBA" id="ARBA00022705"/>
    </source>
</evidence>
<keyword evidence="4 10" id="KW-0227">DNA damage</keyword>
<dbReference type="GO" id="GO:0006302">
    <property type="term" value="P:double-strand break repair"/>
    <property type="evidence" value="ECO:0007669"/>
    <property type="project" value="TreeGrafter"/>
</dbReference>
<keyword evidence="13" id="KW-1185">Reference proteome</keyword>
<evidence type="ECO:0000256" key="7">
    <source>
        <dbReference type="ARBA" id="ARBA00023204"/>
    </source>
</evidence>
<dbReference type="Gene3D" id="3.40.50.300">
    <property type="entry name" value="P-loop containing nucleotide triphosphate hydrolases"/>
    <property type="match status" value="1"/>
</dbReference>
<evidence type="ECO:0000256" key="9">
    <source>
        <dbReference type="ARBA" id="ARBA00025401"/>
    </source>
</evidence>
<dbReference type="GO" id="GO:0003697">
    <property type="term" value="F:single-stranded DNA binding"/>
    <property type="evidence" value="ECO:0007669"/>
    <property type="project" value="UniProtKB-UniRule"/>
</dbReference>
<sequence>MYLSRLILDDYRSWPHCLVDLTPGVNVLVGHNGLGKTNIMEAVEFLSTGGSHRVRSSQPLVRQGAKAATIRAKLVQGDRETQYTVTIPGRGANRAKINNGPSLYMRDIVGQVKTVVFTPEDQLLISMDPGHRRRFLDDAGVQLIRPYYDLLQRYAHVAKQRVALLKRISQARFGSSPFGGLDDLDASYASLEVWTGQLINLGLALTQERADICQRLSPIFNRTYRHLAGDGQEAQLRYLPSFEEFLEIDPAGDQEVVFDRISQHFQRLFEGELAQGRNLIGPHRDDVEFVLNGFPARDYASNGELWTLSLALKMSLFQLLLRVEQEGEEGEGGEPILILDDVFSQLDNSRREKIVDFASKQGQVLITAASPDDLPRSFIQNQALPVQIIDVEAVARKAQEDFFHA</sequence>
<dbReference type="HOGENOM" id="CLU_040267_1_1_11"/>
<keyword evidence="3 10" id="KW-0547">Nucleotide-binding</keyword>
<dbReference type="PANTHER" id="PTHR32182">
    <property type="entry name" value="DNA REPLICATION AND REPAIR PROTEIN RECF"/>
    <property type="match status" value="1"/>
</dbReference>
<dbReference type="EMBL" id="AEON01000001">
    <property type="protein sequence ID" value="EFT83011.1"/>
    <property type="molecule type" value="Genomic_DNA"/>
</dbReference>
<dbReference type="RefSeq" id="WP_006288456.1">
    <property type="nucleotide sequence ID" value="NZ_AP012333.1"/>
</dbReference>
<dbReference type="PANTHER" id="PTHR32182:SF0">
    <property type="entry name" value="DNA REPLICATION AND REPAIR PROTEIN RECF"/>
    <property type="match status" value="1"/>
</dbReference>
<comment type="similarity">
    <text evidence="10">Belongs to the RecF family.</text>
</comment>
<dbReference type="InterPro" id="IPR027417">
    <property type="entry name" value="P-loop_NTPase"/>
</dbReference>
<dbReference type="SUPFAM" id="SSF52540">
    <property type="entry name" value="P-loop containing nucleoside triphosphate hydrolases"/>
    <property type="match status" value="1"/>
</dbReference>
<dbReference type="GO" id="GO:0000731">
    <property type="term" value="P:DNA synthesis involved in DNA repair"/>
    <property type="evidence" value="ECO:0007669"/>
    <property type="project" value="TreeGrafter"/>
</dbReference>
<keyword evidence="7 10" id="KW-0234">DNA repair</keyword>
<feature type="binding site" evidence="10">
    <location>
        <begin position="30"/>
        <end position="37"/>
    </location>
    <ligand>
        <name>ATP</name>
        <dbReference type="ChEBI" id="CHEBI:30616"/>
    </ligand>
</feature>
<evidence type="ECO:0000256" key="4">
    <source>
        <dbReference type="ARBA" id="ARBA00022763"/>
    </source>
</evidence>
<dbReference type="GO" id="GO:0005737">
    <property type="term" value="C:cytoplasm"/>
    <property type="evidence" value="ECO:0007669"/>
    <property type="project" value="UniProtKB-SubCell"/>
</dbReference>
<dbReference type="PATRIC" id="fig|864564.6.peg.4"/>
<dbReference type="InterPro" id="IPR042174">
    <property type="entry name" value="RecF_2"/>
</dbReference>
<evidence type="ECO:0000256" key="8">
    <source>
        <dbReference type="ARBA" id="ARBA00023236"/>
    </source>
</evidence>
<dbReference type="GO" id="GO:0005524">
    <property type="term" value="F:ATP binding"/>
    <property type="evidence" value="ECO:0007669"/>
    <property type="project" value="UniProtKB-UniRule"/>
</dbReference>
<dbReference type="Gene3D" id="1.20.1050.90">
    <property type="entry name" value="RecF/RecN/SMC, N-terminal domain"/>
    <property type="match status" value="1"/>
</dbReference>
<evidence type="ECO:0000259" key="11">
    <source>
        <dbReference type="Pfam" id="PF02463"/>
    </source>
</evidence>
<feature type="domain" description="RecF/RecN/SMC N-terminal" evidence="11">
    <location>
        <begin position="2"/>
        <end position="370"/>
    </location>
</feature>
<accession>E6JYF2</accession>
<dbReference type="NCBIfam" id="TIGR00611">
    <property type="entry name" value="recf"/>
    <property type="match status" value="1"/>
</dbReference>
<evidence type="ECO:0000256" key="10">
    <source>
        <dbReference type="HAMAP-Rule" id="MF_00365"/>
    </source>
</evidence>
<comment type="subcellular location">
    <subcellularLocation>
        <location evidence="10">Cytoplasm</location>
    </subcellularLocation>
</comment>
<evidence type="ECO:0000256" key="1">
    <source>
        <dbReference type="ARBA" id="ARBA00022490"/>
    </source>
</evidence>
<evidence type="ECO:0000256" key="3">
    <source>
        <dbReference type="ARBA" id="ARBA00022741"/>
    </source>
</evidence>
<dbReference type="Pfam" id="PF02463">
    <property type="entry name" value="SMC_N"/>
    <property type="match status" value="1"/>
</dbReference>
<reference evidence="12 13" key="1">
    <citation type="submission" date="2010-12" db="EMBL/GenBank/DDBJ databases">
        <authorList>
            <person name="Muzny D."/>
            <person name="Qin X."/>
            <person name="Buhay C."/>
            <person name="Dugan-Rocha S."/>
            <person name="Ding Y."/>
            <person name="Chen G."/>
            <person name="Hawes A."/>
            <person name="Holder M."/>
            <person name="Jhangiani S."/>
            <person name="Johnson A."/>
            <person name="Khan Z."/>
            <person name="Li Z."/>
            <person name="Liu W."/>
            <person name="Liu X."/>
            <person name="Perez L."/>
            <person name="Shen H."/>
            <person name="Wang Q."/>
            <person name="Watt J."/>
            <person name="Xi L."/>
            <person name="Xin Y."/>
            <person name="Zhou J."/>
            <person name="Deng J."/>
            <person name="Jiang H."/>
            <person name="Liu Y."/>
            <person name="Qu J."/>
            <person name="Song X.-Z."/>
            <person name="Zhang L."/>
            <person name="Villasana D."/>
            <person name="Johnson A."/>
            <person name="Liu J."/>
            <person name="Liyanage D."/>
            <person name="Lorensuhewa L."/>
            <person name="Robinson T."/>
            <person name="Song A."/>
            <person name="Song B.-B."/>
            <person name="Dinh H."/>
            <person name="Thornton R."/>
            <person name="Coyle M."/>
            <person name="Francisco L."/>
            <person name="Jackson L."/>
            <person name="Javaid M."/>
            <person name="Korchina V."/>
            <person name="Kovar C."/>
            <person name="Mata R."/>
            <person name="Mathew T."/>
            <person name="Ngo R."/>
            <person name="Nguyen L."/>
            <person name="Nguyen N."/>
            <person name="Okwuonu G."/>
            <person name="Ongeri F."/>
            <person name="Pham C."/>
            <person name="Simmons D."/>
            <person name="Wilczek-Boney K."/>
            <person name="Hale W."/>
            <person name="Jakkamsetti A."/>
            <person name="Pham P."/>
            <person name="Ruth R."/>
            <person name="San Lucas F."/>
            <person name="Warren J."/>
            <person name="Zhang J."/>
            <person name="Zhao Z."/>
            <person name="Zhou C."/>
            <person name="Zhu D."/>
            <person name="Lee S."/>
            <person name="Bess C."/>
            <person name="Blankenburg K."/>
            <person name="Forbes L."/>
            <person name="Fu Q."/>
            <person name="Gubbala S."/>
            <person name="Hirani K."/>
            <person name="Jayaseelan J.C."/>
            <person name="Lara F."/>
            <person name="Munidasa M."/>
            <person name="Palculict T."/>
            <person name="Patil S."/>
            <person name="Pu L.-L."/>
            <person name="Saada N."/>
            <person name="Tang L."/>
            <person name="Weissenberger G."/>
            <person name="Zhu Y."/>
            <person name="Hemphill L."/>
            <person name="Shang Y."/>
            <person name="Youmans B."/>
            <person name="Ayvaz T."/>
            <person name="Ross M."/>
            <person name="Santibanez J."/>
            <person name="Aqrawi P."/>
            <person name="Gross S."/>
            <person name="Joshi V."/>
            <person name="Fowler G."/>
            <person name="Nazareth L."/>
            <person name="Reid J."/>
            <person name="Worley K."/>
            <person name="Petrosino J."/>
            <person name="Highlander S."/>
            <person name="Gibbs R."/>
        </authorList>
    </citation>
    <scope>NUCLEOTIDE SEQUENCE [LARGE SCALE GENOMIC DNA]</scope>
    <source>
        <strain evidence="12 13">DSM 10105</strain>
    </source>
</reference>
<keyword evidence="6 10" id="KW-0238">DNA-binding</keyword>
<proteinExistence type="inferred from homology"/>
<dbReference type="AlphaFoldDB" id="E6JYF2"/>
<organism evidence="12 13">
    <name type="scientific">Parascardovia denticolens DSM 10105 = JCM 12538</name>
    <dbReference type="NCBI Taxonomy" id="864564"/>
    <lineage>
        <taxon>Bacteria</taxon>
        <taxon>Bacillati</taxon>
        <taxon>Actinomycetota</taxon>
        <taxon>Actinomycetes</taxon>
        <taxon>Bifidobacteriales</taxon>
        <taxon>Bifidobacteriaceae</taxon>
        <taxon>Parascardovia</taxon>
    </lineage>
</organism>